<keyword evidence="5 6" id="KW-0732">Signal</keyword>
<keyword evidence="3" id="KW-0713">Self-incompatibility</keyword>
<dbReference type="GO" id="GO:0060320">
    <property type="term" value="P:rejection of self pollen"/>
    <property type="evidence" value="ECO:0007669"/>
    <property type="project" value="UniProtKB-KW"/>
</dbReference>
<dbReference type="EMBL" id="NQVE01000194">
    <property type="protein sequence ID" value="RAL40362.1"/>
    <property type="molecule type" value="Genomic_DNA"/>
</dbReference>
<name>A0A328D3G8_9ASTE</name>
<evidence type="ECO:0000256" key="5">
    <source>
        <dbReference type="ARBA" id="ARBA00022729"/>
    </source>
</evidence>
<dbReference type="AlphaFoldDB" id="A0A328D3G8"/>
<keyword evidence="8" id="KW-1185">Reference proteome</keyword>
<dbReference type="InterPro" id="IPR010264">
    <property type="entry name" value="Self-incomp_S1"/>
</dbReference>
<protein>
    <recommendedName>
        <fullName evidence="9">S-protein homolog</fullName>
    </recommendedName>
</protein>
<organism evidence="7 8">
    <name type="scientific">Cuscuta australis</name>
    <dbReference type="NCBI Taxonomy" id="267555"/>
    <lineage>
        <taxon>Eukaryota</taxon>
        <taxon>Viridiplantae</taxon>
        <taxon>Streptophyta</taxon>
        <taxon>Embryophyta</taxon>
        <taxon>Tracheophyta</taxon>
        <taxon>Spermatophyta</taxon>
        <taxon>Magnoliopsida</taxon>
        <taxon>eudicotyledons</taxon>
        <taxon>Gunneridae</taxon>
        <taxon>Pentapetalae</taxon>
        <taxon>asterids</taxon>
        <taxon>lamiids</taxon>
        <taxon>Solanales</taxon>
        <taxon>Convolvulaceae</taxon>
        <taxon>Cuscuteae</taxon>
        <taxon>Cuscuta</taxon>
        <taxon>Cuscuta subgen. Grammica</taxon>
        <taxon>Cuscuta sect. Cleistogrammica</taxon>
    </lineage>
</organism>
<comment type="subcellular location">
    <subcellularLocation>
        <location evidence="1">Secreted</location>
    </subcellularLocation>
</comment>
<comment type="caution">
    <text evidence="7">The sequence shown here is derived from an EMBL/GenBank/DDBJ whole genome shotgun (WGS) entry which is preliminary data.</text>
</comment>
<evidence type="ECO:0000256" key="6">
    <source>
        <dbReference type="SAM" id="SignalP"/>
    </source>
</evidence>
<evidence type="ECO:0008006" key="9">
    <source>
        <dbReference type="Google" id="ProtNLM"/>
    </source>
</evidence>
<evidence type="ECO:0000256" key="3">
    <source>
        <dbReference type="ARBA" id="ARBA00022471"/>
    </source>
</evidence>
<feature type="chain" id="PRO_5016246404" description="S-protein homolog" evidence="6">
    <location>
        <begin position="31"/>
        <end position="158"/>
    </location>
</feature>
<evidence type="ECO:0000313" key="7">
    <source>
        <dbReference type="EMBL" id="RAL40362.1"/>
    </source>
</evidence>
<dbReference type="GO" id="GO:0005576">
    <property type="term" value="C:extracellular region"/>
    <property type="evidence" value="ECO:0007669"/>
    <property type="project" value="UniProtKB-SubCell"/>
</dbReference>
<dbReference type="Proteomes" id="UP000249390">
    <property type="component" value="Unassembled WGS sequence"/>
</dbReference>
<proteinExistence type="inferred from homology"/>
<comment type="similarity">
    <text evidence="2">Belongs to the plant self-incompatibility (S1) protein family.</text>
</comment>
<evidence type="ECO:0000313" key="8">
    <source>
        <dbReference type="Proteomes" id="UP000249390"/>
    </source>
</evidence>
<evidence type="ECO:0000256" key="4">
    <source>
        <dbReference type="ARBA" id="ARBA00022525"/>
    </source>
</evidence>
<evidence type="ECO:0000256" key="2">
    <source>
        <dbReference type="ARBA" id="ARBA00005581"/>
    </source>
</evidence>
<keyword evidence="4" id="KW-0964">Secreted</keyword>
<feature type="signal peptide" evidence="6">
    <location>
        <begin position="1"/>
        <end position="30"/>
    </location>
</feature>
<accession>A0A328D3G8</accession>
<evidence type="ECO:0000256" key="1">
    <source>
        <dbReference type="ARBA" id="ARBA00004613"/>
    </source>
</evidence>
<sequence length="158" mass="18447">MEYWKIMNNLFLVTTMVLVAFMVTRPEAAGDAETSSKRKLIVVTNNHTSYLSLRCFSFDNAFDVQHLNSWEQFKFMVDVRVIFPSATMWNCSTNMGTFVAFRHDYACSNHPSNTCQWRFDEHMTYVYDPTVALWVAVEYNPNYESLNRGGVIRGYYVN</sequence>
<reference evidence="7 8" key="1">
    <citation type="submission" date="2018-06" db="EMBL/GenBank/DDBJ databases">
        <title>The Genome of Cuscuta australis (Dodder) Provides Insight into the Evolution of Plant Parasitism.</title>
        <authorList>
            <person name="Liu H."/>
        </authorList>
    </citation>
    <scope>NUCLEOTIDE SEQUENCE [LARGE SCALE GENOMIC DNA]</scope>
    <source>
        <strain evidence="8">cv. Yunnan</strain>
        <tissue evidence="7">Vines</tissue>
    </source>
</reference>
<dbReference type="Pfam" id="PF05938">
    <property type="entry name" value="Self-incomp_S1"/>
    <property type="match status" value="1"/>
</dbReference>
<gene>
    <name evidence="7" type="ORF">DM860_006432</name>
</gene>